<protein>
    <submittedName>
        <fullName evidence="5">ATP-binding cassette domain-containing protein</fullName>
    </submittedName>
</protein>
<dbReference type="SMART" id="SM00382">
    <property type="entry name" value="AAA"/>
    <property type="match status" value="1"/>
</dbReference>
<dbReference type="RefSeq" id="WP_218444537.1">
    <property type="nucleotide sequence ID" value="NZ_JAGSPA010000001.1"/>
</dbReference>
<evidence type="ECO:0000259" key="4">
    <source>
        <dbReference type="PROSITE" id="PS50893"/>
    </source>
</evidence>
<keyword evidence="2" id="KW-0547">Nucleotide-binding</keyword>
<sequence>MSAAPDKPRRGAALEIAGLRKSFGDKIVLDGVNIGALPGESLVIIGGSGAGKSVLLKCILGLIPLDTGTILIDGVDMSEAGGDAREEVRNRIGMLFQGGALFDSMNVWRNVTFALTQGRARQSREMRALAVEMLEKVGLEERVADLRPSEISGGMQKRVALARAIAAGPDLIFFDEPTTGLDPIRANKINHLIRGLTTDLGCTAVTITHDMASAKIIGDKVAMLHEGRIVWTGPVDQLDRSGNELVDGFVHGRAS</sequence>
<keyword evidence="1" id="KW-0813">Transport</keyword>
<dbReference type="PROSITE" id="PS00211">
    <property type="entry name" value="ABC_TRANSPORTER_1"/>
    <property type="match status" value="1"/>
</dbReference>
<name>A0ABS6SCK7_9SPHN</name>
<dbReference type="InterPro" id="IPR017871">
    <property type="entry name" value="ABC_transporter-like_CS"/>
</dbReference>
<dbReference type="GO" id="GO:0005524">
    <property type="term" value="F:ATP binding"/>
    <property type="evidence" value="ECO:0007669"/>
    <property type="project" value="UniProtKB-KW"/>
</dbReference>
<evidence type="ECO:0000256" key="3">
    <source>
        <dbReference type="ARBA" id="ARBA00022840"/>
    </source>
</evidence>
<reference evidence="5 6" key="1">
    <citation type="submission" date="2021-04" db="EMBL/GenBank/DDBJ databases">
        <authorList>
            <person name="Pira H."/>
            <person name="Risdian C."/>
            <person name="Wink J."/>
        </authorList>
    </citation>
    <scope>NUCLEOTIDE SEQUENCE [LARGE SCALE GENOMIC DNA]</scope>
    <source>
        <strain evidence="5 6">WHA3</strain>
    </source>
</reference>
<gene>
    <name evidence="5" type="ORF">KCG44_04745</name>
</gene>
<dbReference type="Pfam" id="PF00005">
    <property type="entry name" value="ABC_tran"/>
    <property type="match status" value="1"/>
</dbReference>
<organism evidence="5 6">
    <name type="scientific">Pacificimonas pallii</name>
    <dbReference type="NCBI Taxonomy" id="2827236"/>
    <lineage>
        <taxon>Bacteria</taxon>
        <taxon>Pseudomonadati</taxon>
        <taxon>Pseudomonadota</taxon>
        <taxon>Alphaproteobacteria</taxon>
        <taxon>Sphingomonadales</taxon>
        <taxon>Sphingosinicellaceae</taxon>
        <taxon>Pacificimonas</taxon>
    </lineage>
</organism>
<dbReference type="Proteomes" id="UP000722336">
    <property type="component" value="Unassembled WGS sequence"/>
</dbReference>
<evidence type="ECO:0000256" key="1">
    <source>
        <dbReference type="ARBA" id="ARBA00022448"/>
    </source>
</evidence>
<dbReference type="PANTHER" id="PTHR43023:SF3">
    <property type="entry name" value="PROTEIN TRIGALACTOSYLDIACYLGLYCEROL 3, CHLOROPLASTIC"/>
    <property type="match status" value="1"/>
</dbReference>
<dbReference type="InterPro" id="IPR003439">
    <property type="entry name" value="ABC_transporter-like_ATP-bd"/>
</dbReference>
<keyword evidence="6" id="KW-1185">Reference proteome</keyword>
<evidence type="ECO:0000256" key="2">
    <source>
        <dbReference type="ARBA" id="ARBA00022741"/>
    </source>
</evidence>
<comment type="caution">
    <text evidence="5">The sequence shown here is derived from an EMBL/GenBank/DDBJ whole genome shotgun (WGS) entry which is preliminary data.</text>
</comment>
<evidence type="ECO:0000313" key="6">
    <source>
        <dbReference type="Proteomes" id="UP000722336"/>
    </source>
</evidence>
<evidence type="ECO:0000313" key="5">
    <source>
        <dbReference type="EMBL" id="MBV7256090.1"/>
    </source>
</evidence>
<accession>A0ABS6SCK7</accession>
<dbReference type="InterPro" id="IPR003593">
    <property type="entry name" value="AAA+_ATPase"/>
</dbReference>
<proteinExistence type="predicted"/>
<dbReference type="EMBL" id="JAGSPA010000001">
    <property type="protein sequence ID" value="MBV7256090.1"/>
    <property type="molecule type" value="Genomic_DNA"/>
</dbReference>
<feature type="domain" description="ABC transporter" evidence="4">
    <location>
        <begin position="14"/>
        <end position="250"/>
    </location>
</feature>
<keyword evidence="3 5" id="KW-0067">ATP-binding</keyword>
<dbReference type="PANTHER" id="PTHR43023">
    <property type="entry name" value="PROTEIN TRIGALACTOSYLDIACYLGLYCEROL 3, CHLOROPLASTIC"/>
    <property type="match status" value="1"/>
</dbReference>
<dbReference type="PROSITE" id="PS50893">
    <property type="entry name" value="ABC_TRANSPORTER_2"/>
    <property type="match status" value="1"/>
</dbReference>